<evidence type="ECO:0000313" key="2">
    <source>
        <dbReference type="Proteomes" id="UP000281474"/>
    </source>
</evidence>
<protein>
    <submittedName>
        <fullName evidence="1">Uncharacterized protein</fullName>
    </submittedName>
</protein>
<dbReference type="AlphaFoldDB" id="A0A3L8PSA1"/>
<keyword evidence="2" id="KW-1185">Reference proteome</keyword>
<organism evidence="1 2">
    <name type="scientific">Parashewanella curva</name>
    <dbReference type="NCBI Taxonomy" id="2338552"/>
    <lineage>
        <taxon>Bacteria</taxon>
        <taxon>Pseudomonadati</taxon>
        <taxon>Pseudomonadota</taxon>
        <taxon>Gammaproteobacteria</taxon>
        <taxon>Alteromonadales</taxon>
        <taxon>Shewanellaceae</taxon>
        <taxon>Parashewanella</taxon>
    </lineage>
</organism>
<sequence length="84" mass="9811">MPKSGCYIEGYQSSSDTKRSWQLCVYREATEDDLEESNYLEDVGDQVWQATLEINHCPYCGEELSEAKTPSEQPDFSYHDFRSW</sequence>
<comment type="caution">
    <text evidence="1">The sequence shown here is derived from an EMBL/GenBank/DDBJ whole genome shotgun (WGS) entry which is preliminary data.</text>
</comment>
<gene>
    <name evidence="1" type="ORF">D5018_18250</name>
</gene>
<reference evidence="1 2" key="1">
    <citation type="submission" date="2018-09" db="EMBL/GenBank/DDBJ databases">
        <title>Phylogeny of the Shewanellaceae, and recommendation for two new genera, Pseudoshewanella and Parashewanella.</title>
        <authorList>
            <person name="Wang G."/>
        </authorList>
    </citation>
    <scope>NUCLEOTIDE SEQUENCE [LARGE SCALE GENOMIC DNA]</scope>
    <source>
        <strain evidence="1 2">C51</strain>
    </source>
</reference>
<evidence type="ECO:0000313" key="1">
    <source>
        <dbReference type="EMBL" id="RLV58246.1"/>
    </source>
</evidence>
<name>A0A3L8PSA1_9GAMM</name>
<dbReference type="Proteomes" id="UP000281474">
    <property type="component" value="Unassembled WGS sequence"/>
</dbReference>
<dbReference type="EMBL" id="QZEI01000085">
    <property type="protein sequence ID" value="RLV58246.1"/>
    <property type="molecule type" value="Genomic_DNA"/>
</dbReference>
<accession>A0A3L8PSA1</accession>
<proteinExistence type="predicted"/>